<dbReference type="Proteomes" id="UP000887565">
    <property type="component" value="Unplaced"/>
</dbReference>
<protein>
    <submittedName>
        <fullName evidence="2">Uncharacterized protein</fullName>
    </submittedName>
</protein>
<proteinExistence type="predicted"/>
<dbReference type="WBParaSite" id="nRc.2.0.1.t26957-RA">
    <property type="protein sequence ID" value="nRc.2.0.1.t26957-RA"/>
    <property type="gene ID" value="nRc.2.0.1.g26957"/>
</dbReference>
<organism evidence="1 2">
    <name type="scientific">Romanomermis culicivorax</name>
    <name type="common">Nematode worm</name>
    <dbReference type="NCBI Taxonomy" id="13658"/>
    <lineage>
        <taxon>Eukaryota</taxon>
        <taxon>Metazoa</taxon>
        <taxon>Ecdysozoa</taxon>
        <taxon>Nematoda</taxon>
        <taxon>Enoplea</taxon>
        <taxon>Dorylaimia</taxon>
        <taxon>Mermithida</taxon>
        <taxon>Mermithoidea</taxon>
        <taxon>Mermithidae</taxon>
        <taxon>Romanomermis</taxon>
    </lineage>
</organism>
<keyword evidence="1" id="KW-1185">Reference proteome</keyword>
<accession>A0A915JLK1</accession>
<evidence type="ECO:0000313" key="2">
    <source>
        <dbReference type="WBParaSite" id="nRc.2.0.1.t26957-RA"/>
    </source>
</evidence>
<reference evidence="2" key="1">
    <citation type="submission" date="2022-11" db="UniProtKB">
        <authorList>
            <consortium name="WormBaseParasite"/>
        </authorList>
    </citation>
    <scope>IDENTIFICATION</scope>
</reference>
<dbReference type="AlphaFoldDB" id="A0A915JLK1"/>
<name>A0A915JLK1_ROMCU</name>
<sequence length="124" mass="14305">MLIPNGYIFSITANIKKRFIGGQAITLDGGHPTSFKKEQYLIITYVLKTNRICSKNKKAERCRYLMLGLDRKMRGDEYCQLEEILTKLIETFDENSCSSLSTLFEKNEHQYHSIHNSIPIMGIP</sequence>
<evidence type="ECO:0000313" key="1">
    <source>
        <dbReference type="Proteomes" id="UP000887565"/>
    </source>
</evidence>